<evidence type="ECO:0000313" key="2">
    <source>
        <dbReference type="Proteomes" id="UP000444721"/>
    </source>
</evidence>
<gene>
    <name evidence="1" type="ORF">FDP41_007532</name>
</gene>
<protein>
    <submittedName>
        <fullName evidence="1">Uncharacterized protein</fullName>
    </submittedName>
</protein>
<dbReference type="VEuPathDB" id="AmoebaDB:NF0001890"/>
<dbReference type="AlphaFoldDB" id="A0A6A5CGF8"/>
<dbReference type="OrthoDB" id="10254966at2759"/>
<dbReference type="VEuPathDB" id="AmoebaDB:NfTy_003720"/>
<reference evidence="1 2" key="1">
    <citation type="journal article" date="2019" name="Sci. Rep.">
        <title>Nanopore sequencing improves the draft genome of the human pathogenic amoeba Naegleria fowleri.</title>
        <authorList>
            <person name="Liechti N."/>
            <person name="Schurch N."/>
            <person name="Bruggmann R."/>
            <person name="Wittwer M."/>
        </authorList>
    </citation>
    <scope>NUCLEOTIDE SEQUENCE [LARGE SCALE GENOMIC DNA]</scope>
    <source>
        <strain evidence="1 2">ATCC 30894</strain>
    </source>
</reference>
<dbReference type="EMBL" id="VFQX01000003">
    <property type="protein sequence ID" value="KAF0984355.1"/>
    <property type="molecule type" value="Genomic_DNA"/>
</dbReference>
<evidence type="ECO:0000313" key="1">
    <source>
        <dbReference type="EMBL" id="KAF0984355.1"/>
    </source>
</evidence>
<organism evidence="1 2">
    <name type="scientific">Naegleria fowleri</name>
    <name type="common">Brain eating amoeba</name>
    <dbReference type="NCBI Taxonomy" id="5763"/>
    <lineage>
        <taxon>Eukaryota</taxon>
        <taxon>Discoba</taxon>
        <taxon>Heterolobosea</taxon>
        <taxon>Tetramitia</taxon>
        <taxon>Eutetramitia</taxon>
        <taxon>Vahlkampfiidae</taxon>
        <taxon>Naegleria</taxon>
    </lineage>
</organism>
<accession>A0A6A5CGF8</accession>
<proteinExistence type="predicted"/>
<comment type="caution">
    <text evidence="1">The sequence shown here is derived from an EMBL/GenBank/DDBJ whole genome shotgun (WGS) entry which is preliminary data.</text>
</comment>
<dbReference type="RefSeq" id="XP_044569068.1">
    <property type="nucleotide sequence ID" value="XM_044711288.1"/>
</dbReference>
<dbReference type="OMA" id="WYGARIF"/>
<dbReference type="GeneID" id="68114750"/>
<sequence>MIISSSSIQRLVAFTFLLSFVAVWHYSSSTLVFASPSPKLQLFKQHLRLSSSFSSTSNTNLSSSTVENGVWTNVFQLFGIRSPNNQTDTDNNPKFISLFYDGLHQLMRIDAAGLGGPNALLSSTTVVFETLRFYMNVVSVDFCIFEHLHPNNTNWYGARIFPFSQKKTQREGGFVISNYKMASLVKRGIVIDQSKLIVGMNSQRECDLYKLDAHSDLAVGFGFYLFNYQGPQFVDVYYYEDLKTKQPARFEIYGLNGYKEVTTFDVVNFEFYGEGDDSENVFQKDMFYWNVKPTCH</sequence>
<dbReference type="Proteomes" id="UP000444721">
    <property type="component" value="Unassembled WGS sequence"/>
</dbReference>
<name>A0A6A5CGF8_NAEFO</name>
<dbReference type="VEuPathDB" id="AmoebaDB:FDP41_007532"/>
<keyword evidence="2" id="KW-1185">Reference proteome</keyword>